<dbReference type="OrthoDB" id="7948742at2"/>
<organism evidence="2 3">
    <name type="scientific">Devosia ginsengisoli</name>
    <dbReference type="NCBI Taxonomy" id="400770"/>
    <lineage>
        <taxon>Bacteria</taxon>
        <taxon>Pseudomonadati</taxon>
        <taxon>Pseudomonadota</taxon>
        <taxon>Alphaproteobacteria</taxon>
        <taxon>Hyphomicrobiales</taxon>
        <taxon>Devosiaceae</taxon>
        <taxon>Devosia</taxon>
    </lineage>
</organism>
<evidence type="ECO:0000256" key="1">
    <source>
        <dbReference type="SAM" id="Phobius"/>
    </source>
</evidence>
<name>A0A5B8LRU9_9HYPH</name>
<protein>
    <submittedName>
        <fullName evidence="2">Uncharacterized protein</fullName>
    </submittedName>
</protein>
<feature type="transmembrane region" description="Helical" evidence="1">
    <location>
        <begin position="83"/>
        <end position="108"/>
    </location>
</feature>
<dbReference type="EMBL" id="CP042304">
    <property type="protein sequence ID" value="QDZ10958.1"/>
    <property type="molecule type" value="Genomic_DNA"/>
</dbReference>
<keyword evidence="1" id="KW-0812">Transmembrane</keyword>
<keyword evidence="1" id="KW-0472">Membrane</keyword>
<gene>
    <name evidence="2" type="ORF">FPZ08_09455</name>
</gene>
<reference evidence="2 3" key="1">
    <citation type="submission" date="2019-07" db="EMBL/GenBank/DDBJ databases">
        <title>Full genome sequence of Devosia sp. Gsoil 520.</title>
        <authorList>
            <person name="Im W.-T."/>
        </authorList>
    </citation>
    <scope>NUCLEOTIDE SEQUENCE [LARGE SCALE GENOMIC DNA]</scope>
    <source>
        <strain evidence="2 3">Gsoil 520</strain>
    </source>
</reference>
<keyword evidence="3" id="KW-1185">Reference proteome</keyword>
<accession>A0A5B8LRU9</accession>
<keyword evidence="1" id="KW-1133">Transmembrane helix</keyword>
<feature type="transmembrane region" description="Helical" evidence="1">
    <location>
        <begin position="152"/>
        <end position="170"/>
    </location>
</feature>
<dbReference type="Proteomes" id="UP000315364">
    <property type="component" value="Chromosome"/>
</dbReference>
<evidence type="ECO:0000313" key="2">
    <source>
        <dbReference type="EMBL" id="QDZ10958.1"/>
    </source>
</evidence>
<evidence type="ECO:0000313" key="3">
    <source>
        <dbReference type="Proteomes" id="UP000315364"/>
    </source>
</evidence>
<sequence length="212" mass="23033">MPDQLENLRETLLRAGTSPAHVRRYLRELSEHRDDLYDHLRQQGFRAQAARNEADRRLGSADALLLPMLADPRFRSRAARWPALFYIVLPLACQAGLVVAFTLVLLLVAGTSLRPIIADLGSGLALLLLAAPVLIAWLTLLAAHRRRASRRWPIVGAVCGAAFAAALQLGVTLPAPDVHGQIGLSLGQPALLPLLVLTLLSLLPLSLQPRPE</sequence>
<dbReference type="AlphaFoldDB" id="A0A5B8LRU9"/>
<proteinExistence type="predicted"/>
<dbReference type="KEGG" id="dea:FPZ08_09455"/>
<feature type="transmembrane region" description="Helical" evidence="1">
    <location>
        <begin position="120"/>
        <end position="140"/>
    </location>
</feature>
<feature type="transmembrane region" description="Helical" evidence="1">
    <location>
        <begin position="190"/>
        <end position="207"/>
    </location>
</feature>
<dbReference type="RefSeq" id="WP_146289742.1">
    <property type="nucleotide sequence ID" value="NZ_CP042304.1"/>
</dbReference>